<dbReference type="Proteomes" id="UP000621799">
    <property type="component" value="Unassembled WGS sequence"/>
</dbReference>
<evidence type="ECO:0000313" key="1">
    <source>
        <dbReference type="EMBL" id="MBE9039409.1"/>
    </source>
</evidence>
<dbReference type="RefSeq" id="WP_264319671.1">
    <property type="nucleotide sequence ID" value="NZ_JADEXN010000008.1"/>
</dbReference>
<name>A0A928VS66_9CYAN</name>
<protein>
    <submittedName>
        <fullName evidence="1">Uncharacterized protein</fullName>
    </submittedName>
</protein>
<organism evidence="1 2">
    <name type="scientific">Zarconia navalis LEGE 11467</name>
    <dbReference type="NCBI Taxonomy" id="1828826"/>
    <lineage>
        <taxon>Bacteria</taxon>
        <taxon>Bacillati</taxon>
        <taxon>Cyanobacteriota</taxon>
        <taxon>Cyanophyceae</taxon>
        <taxon>Oscillatoriophycideae</taxon>
        <taxon>Oscillatoriales</taxon>
        <taxon>Oscillatoriales incertae sedis</taxon>
        <taxon>Zarconia</taxon>
        <taxon>Zarconia navalis</taxon>
    </lineage>
</organism>
<gene>
    <name evidence="1" type="ORF">IQ235_01185</name>
</gene>
<dbReference type="AlphaFoldDB" id="A0A928VS66"/>
<keyword evidence="2" id="KW-1185">Reference proteome</keyword>
<evidence type="ECO:0000313" key="2">
    <source>
        <dbReference type="Proteomes" id="UP000621799"/>
    </source>
</evidence>
<proteinExistence type="predicted"/>
<reference evidence="1" key="1">
    <citation type="submission" date="2020-10" db="EMBL/GenBank/DDBJ databases">
        <authorList>
            <person name="Castelo-Branco R."/>
            <person name="Eusebio N."/>
            <person name="Adriana R."/>
            <person name="Vieira A."/>
            <person name="Brugerolle De Fraissinette N."/>
            <person name="Rezende De Castro R."/>
            <person name="Schneider M.P."/>
            <person name="Vasconcelos V."/>
            <person name="Leao P.N."/>
        </authorList>
    </citation>
    <scope>NUCLEOTIDE SEQUENCE</scope>
    <source>
        <strain evidence="1">LEGE 11467</strain>
    </source>
</reference>
<comment type="caution">
    <text evidence="1">The sequence shown here is derived from an EMBL/GenBank/DDBJ whole genome shotgun (WGS) entry which is preliminary data.</text>
</comment>
<sequence>MTPSKVRIFNINPNFRVSIQPSAVSGFQVPDAEIFMDSHGKDYQLLP</sequence>
<accession>A0A928VS66</accession>
<dbReference type="EMBL" id="JADEXN010000008">
    <property type="protein sequence ID" value="MBE9039409.1"/>
    <property type="molecule type" value="Genomic_DNA"/>
</dbReference>